<dbReference type="Gene3D" id="3.20.20.450">
    <property type="entry name" value="EAL domain"/>
    <property type="match status" value="1"/>
</dbReference>
<dbReference type="NCBIfam" id="TIGR00229">
    <property type="entry name" value="sensory_box"/>
    <property type="match status" value="2"/>
</dbReference>
<feature type="domain" description="PAS" evidence="2">
    <location>
        <begin position="305"/>
        <end position="354"/>
    </location>
</feature>
<dbReference type="EMBL" id="BAEN01000014">
    <property type="protein sequence ID" value="GAC13074.1"/>
    <property type="molecule type" value="Genomic_DNA"/>
</dbReference>
<dbReference type="PROSITE" id="PS50112">
    <property type="entry name" value="PAS"/>
    <property type="match status" value="2"/>
</dbReference>
<dbReference type="AlphaFoldDB" id="K6WX92"/>
<dbReference type="CDD" id="cd01948">
    <property type="entry name" value="EAL"/>
    <property type="match status" value="1"/>
</dbReference>
<feature type="domain" description="PAC" evidence="3">
    <location>
        <begin position="381"/>
        <end position="433"/>
    </location>
</feature>
<dbReference type="STRING" id="1127673.GLIP_0427"/>
<dbReference type="InterPro" id="IPR043128">
    <property type="entry name" value="Rev_trsase/Diguanyl_cyclase"/>
</dbReference>
<dbReference type="OrthoDB" id="6597954at2"/>
<dbReference type="eggNOG" id="COG5001">
    <property type="taxonomic scope" value="Bacteria"/>
</dbReference>
<gene>
    <name evidence="6" type="ORF">GLIP_0427</name>
</gene>
<dbReference type="InterPro" id="IPR000160">
    <property type="entry name" value="GGDEF_dom"/>
</dbReference>
<organism evidence="6 7">
    <name type="scientific">Aliiglaciecola lipolytica E3</name>
    <dbReference type="NCBI Taxonomy" id="1127673"/>
    <lineage>
        <taxon>Bacteria</taxon>
        <taxon>Pseudomonadati</taxon>
        <taxon>Pseudomonadota</taxon>
        <taxon>Gammaproteobacteria</taxon>
        <taxon>Alteromonadales</taxon>
        <taxon>Alteromonadaceae</taxon>
        <taxon>Aliiglaciecola</taxon>
    </lineage>
</organism>
<protein>
    <submittedName>
        <fullName evidence="6">Sensory box/GGDEF/GAF/EAL domain protein</fullName>
    </submittedName>
</protein>
<dbReference type="Pfam" id="PF13426">
    <property type="entry name" value="PAS_9"/>
    <property type="match status" value="1"/>
</dbReference>
<comment type="caution">
    <text evidence="6">The sequence shown here is derived from an EMBL/GenBank/DDBJ whole genome shotgun (WGS) entry which is preliminary data.</text>
</comment>
<dbReference type="Gene3D" id="3.30.70.270">
    <property type="match status" value="1"/>
</dbReference>
<sequence length="873" mass="97521">MYERNKSNNQLNQIDLNTHDIENYLDAVFNITGDPIFIKDEECRLLLVNDAFCNIFGLARNQIIGKTLAEEVTPSEREHFLAIDRKVLQEGKEITCEETLTTNGAKTKTILTKKNRFLAPNGKPFIVGVIHDITERKQSELREKSHTHILELITSGKELPDILIAIVKVVEAENPKMMCSVLLLDESGRHLLHGASTSLPEFYCKAIEGEEIGISAGSCGTAAYKNERVIVSDINTHPYWAQYKDLANKAGLGSCWSEPIRSSKGTVLGTFAIYHRDINYPTDADLTIIEQAASLASIAIEKKQAEEKIKRAASVFTHANEGIMITDANASIIEVNDTFCKITGYSHEEVLGKNPRILQSNEHSSDFYSTMWSTIFNQGHWRGEIWNRRKNGEIYPEMLTISAVKNALGEIQHYVSLSTDISDLKANQGQLERIAHYDLLTNLPNRVLLADRLNQAMVQCQRHNKSLGVAFMDLDSFKAINDTYGHSVGDELLIAVSQRMKDALREGDTLARIGGDEFIAVMVDLEKFEDTELIISRLLKAAASPITVSTRLMQVSASIGVTLYPQDGVDAEQLMRHADQAMYIAKQAGKNTYHLFDTAQDTAINTQRKSIDNIRTAIQKQEFVLHFQPKVNMRTGEVTGFEALIRWHHPINGIIPPLEFLPIIEGHEVSLRLGEWVIKTALDQIIEWRKVGINLPISVNISAHQLQQDNFTSRLATILGDYSEVEPNCLELEILETSALQDTKQVSSTMSACQELGVKFAIDDFGTGYSSLTYLKRLPAYLIKIDQSFVRDMLEDTDDLAIVEGVVGLAKAFRRTVIAEGVETVAHGEALLKLGCELAQGYGIARPMASVEIPAWVKSWKADDAWLQHNKIN</sequence>
<dbReference type="InterPro" id="IPR003018">
    <property type="entry name" value="GAF"/>
</dbReference>
<dbReference type="PANTHER" id="PTHR44757:SF2">
    <property type="entry name" value="BIOFILM ARCHITECTURE MAINTENANCE PROTEIN MBAA"/>
    <property type="match status" value="1"/>
</dbReference>
<dbReference type="InterPro" id="IPR012226">
    <property type="entry name" value="Diguanyl_cyclase/Pdiesterase"/>
</dbReference>
<dbReference type="InterPro" id="IPR001610">
    <property type="entry name" value="PAC"/>
</dbReference>
<dbReference type="PROSITE" id="PS50113">
    <property type="entry name" value="PAC"/>
    <property type="match status" value="1"/>
</dbReference>
<dbReference type="InterPro" id="IPR001633">
    <property type="entry name" value="EAL_dom"/>
</dbReference>
<accession>K6WX92</accession>
<dbReference type="Gene3D" id="3.30.450.20">
    <property type="entry name" value="PAS domain"/>
    <property type="match status" value="2"/>
</dbReference>
<dbReference type="InterPro" id="IPR000014">
    <property type="entry name" value="PAS"/>
</dbReference>
<dbReference type="Pfam" id="PF00563">
    <property type="entry name" value="EAL"/>
    <property type="match status" value="1"/>
</dbReference>
<dbReference type="SUPFAM" id="SSF55785">
    <property type="entry name" value="PYP-like sensor domain (PAS domain)"/>
    <property type="match status" value="2"/>
</dbReference>
<dbReference type="InterPro" id="IPR029787">
    <property type="entry name" value="Nucleotide_cyclase"/>
</dbReference>
<evidence type="ECO:0000259" key="2">
    <source>
        <dbReference type="PROSITE" id="PS50112"/>
    </source>
</evidence>
<evidence type="ECO:0000259" key="4">
    <source>
        <dbReference type="PROSITE" id="PS50883"/>
    </source>
</evidence>
<dbReference type="SUPFAM" id="SSF55781">
    <property type="entry name" value="GAF domain-like"/>
    <property type="match status" value="1"/>
</dbReference>
<dbReference type="SMART" id="SM00052">
    <property type="entry name" value="EAL"/>
    <property type="match status" value="1"/>
</dbReference>
<feature type="domain" description="EAL" evidence="4">
    <location>
        <begin position="607"/>
        <end position="861"/>
    </location>
</feature>
<comment type="cofactor">
    <cofactor evidence="1">
        <name>Mg(2+)</name>
        <dbReference type="ChEBI" id="CHEBI:18420"/>
    </cofactor>
</comment>
<dbReference type="SUPFAM" id="SSF141868">
    <property type="entry name" value="EAL domain-like"/>
    <property type="match status" value="1"/>
</dbReference>
<dbReference type="SMART" id="SM00267">
    <property type="entry name" value="GGDEF"/>
    <property type="match status" value="1"/>
</dbReference>
<evidence type="ECO:0000256" key="1">
    <source>
        <dbReference type="ARBA" id="ARBA00001946"/>
    </source>
</evidence>
<evidence type="ECO:0000313" key="6">
    <source>
        <dbReference type="EMBL" id="GAC13074.1"/>
    </source>
</evidence>
<evidence type="ECO:0000313" key="7">
    <source>
        <dbReference type="Proteomes" id="UP000006334"/>
    </source>
</evidence>
<dbReference type="InterPro" id="IPR052155">
    <property type="entry name" value="Biofilm_reg_signaling"/>
</dbReference>
<dbReference type="SMART" id="SM00086">
    <property type="entry name" value="PAC"/>
    <property type="match status" value="1"/>
</dbReference>
<dbReference type="Pfam" id="PF00990">
    <property type="entry name" value="GGDEF"/>
    <property type="match status" value="1"/>
</dbReference>
<evidence type="ECO:0000259" key="3">
    <source>
        <dbReference type="PROSITE" id="PS50113"/>
    </source>
</evidence>
<dbReference type="SMART" id="SM00091">
    <property type="entry name" value="PAS"/>
    <property type="match status" value="2"/>
</dbReference>
<dbReference type="CDD" id="cd00130">
    <property type="entry name" value="PAS"/>
    <property type="match status" value="2"/>
</dbReference>
<keyword evidence="7" id="KW-1185">Reference proteome</keyword>
<reference evidence="6 7" key="1">
    <citation type="journal article" date="2017" name="Antonie Van Leeuwenhoek">
        <title>Rhizobium rhizosphaerae sp. nov., a novel species isolated from rice rhizosphere.</title>
        <authorList>
            <person name="Zhao J.J."/>
            <person name="Zhang J."/>
            <person name="Zhang R.J."/>
            <person name="Zhang C.W."/>
            <person name="Yin H.Q."/>
            <person name="Zhang X.X."/>
        </authorList>
    </citation>
    <scope>NUCLEOTIDE SEQUENCE [LARGE SCALE GENOMIC DNA]</scope>
    <source>
        <strain evidence="6 7">E3</strain>
    </source>
</reference>
<dbReference type="Proteomes" id="UP000006334">
    <property type="component" value="Unassembled WGS sequence"/>
</dbReference>
<dbReference type="FunFam" id="3.30.70.270:FF:000001">
    <property type="entry name" value="Diguanylate cyclase domain protein"/>
    <property type="match status" value="1"/>
</dbReference>
<dbReference type="InterPro" id="IPR013656">
    <property type="entry name" value="PAS_4"/>
</dbReference>
<dbReference type="PROSITE" id="PS50883">
    <property type="entry name" value="EAL"/>
    <property type="match status" value="1"/>
</dbReference>
<dbReference type="NCBIfam" id="TIGR00254">
    <property type="entry name" value="GGDEF"/>
    <property type="match status" value="1"/>
</dbReference>
<feature type="domain" description="PAS" evidence="2">
    <location>
        <begin position="21"/>
        <end position="91"/>
    </location>
</feature>
<dbReference type="GO" id="GO:0003824">
    <property type="term" value="F:catalytic activity"/>
    <property type="evidence" value="ECO:0007669"/>
    <property type="project" value="UniProtKB-ARBA"/>
</dbReference>
<dbReference type="InterPro" id="IPR029016">
    <property type="entry name" value="GAF-like_dom_sf"/>
</dbReference>
<proteinExistence type="predicted"/>
<dbReference type="CDD" id="cd01949">
    <property type="entry name" value="GGDEF"/>
    <property type="match status" value="1"/>
</dbReference>
<name>K6WX92_9ALTE</name>
<dbReference type="InterPro" id="IPR035919">
    <property type="entry name" value="EAL_sf"/>
</dbReference>
<dbReference type="PANTHER" id="PTHR44757">
    <property type="entry name" value="DIGUANYLATE CYCLASE DGCP"/>
    <property type="match status" value="1"/>
</dbReference>
<dbReference type="Pfam" id="PF13185">
    <property type="entry name" value="GAF_2"/>
    <property type="match status" value="1"/>
</dbReference>
<dbReference type="PIRSF" id="PIRSF005925">
    <property type="entry name" value="Dos"/>
    <property type="match status" value="1"/>
</dbReference>
<dbReference type="RefSeq" id="WP_008842894.1">
    <property type="nucleotide sequence ID" value="NZ_BAEN01000014.1"/>
</dbReference>
<dbReference type="SUPFAM" id="SSF55073">
    <property type="entry name" value="Nucleotide cyclase"/>
    <property type="match status" value="1"/>
</dbReference>
<dbReference type="InterPro" id="IPR000700">
    <property type="entry name" value="PAS-assoc_C"/>
</dbReference>
<dbReference type="eggNOG" id="COG2203">
    <property type="taxonomic scope" value="Bacteria"/>
</dbReference>
<dbReference type="SMART" id="SM00065">
    <property type="entry name" value="GAF"/>
    <property type="match status" value="1"/>
</dbReference>
<evidence type="ECO:0000259" key="5">
    <source>
        <dbReference type="PROSITE" id="PS50887"/>
    </source>
</evidence>
<dbReference type="InterPro" id="IPR035965">
    <property type="entry name" value="PAS-like_dom_sf"/>
</dbReference>
<feature type="domain" description="GGDEF" evidence="5">
    <location>
        <begin position="465"/>
        <end position="598"/>
    </location>
</feature>
<dbReference type="PROSITE" id="PS50887">
    <property type="entry name" value="GGDEF"/>
    <property type="match status" value="1"/>
</dbReference>
<dbReference type="Gene3D" id="3.30.450.40">
    <property type="match status" value="1"/>
</dbReference>
<dbReference type="Pfam" id="PF08448">
    <property type="entry name" value="PAS_4"/>
    <property type="match status" value="1"/>
</dbReference>